<evidence type="ECO:0000313" key="4">
    <source>
        <dbReference type="Proteomes" id="UP000287156"/>
    </source>
</evidence>
<dbReference type="PROSITE" id="PS51781">
    <property type="entry name" value="SH3B"/>
    <property type="match status" value="1"/>
</dbReference>
<dbReference type="RefSeq" id="WP_126050661.1">
    <property type="nucleotide sequence ID" value="NZ_QYTV02000004.1"/>
</dbReference>
<sequence>MNVRSGNTASHSKIGSLSRGKRVTVTGKTPNGWYRISHLGKVGYVSGQYLKA</sequence>
<feature type="compositionally biased region" description="Polar residues" evidence="1">
    <location>
        <begin position="1"/>
        <end position="15"/>
    </location>
</feature>
<keyword evidence="4" id="KW-1185">Reference proteome</keyword>
<dbReference type="Pfam" id="PF08239">
    <property type="entry name" value="SH3_3"/>
    <property type="match status" value="1"/>
</dbReference>
<proteinExistence type="predicted"/>
<gene>
    <name evidence="3" type="ORF">D4T97_011125</name>
</gene>
<dbReference type="SUPFAM" id="SSF50044">
    <property type="entry name" value="SH3-domain"/>
    <property type="match status" value="1"/>
</dbReference>
<dbReference type="Gene3D" id="2.30.30.40">
    <property type="entry name" value="SH3 Domains"/>
    <property type="match status" value="1"/>
</dbReference>
<dbReference type="AlphaFoldDB" id="A0A429XZS1"/>
<accession>A0A429XZS1</accession>
<organism evidence="3 4">
    <name type="scientific">Siminovitchia acidinfaciens</name>
    <dbReference type="NCBI Taxonomy" id="2321395"/>
    <lineage>
        <taxon>Bacteria</taxon>
        <taxon>Bacillati</taxon>
        <taxon>Bacillota</taxon>
        <taxon>Bacilli</taxon>
        <taxon>Bacillales</taxon>
        <taxon>Bacillaceae</taxon>
        <taxon>Siminovitchia</taxon>
    </lineage>
</organism>
<feature type="region of interest" description="Disordered" evidence="1">
    <location>
        <begin position="1"/>
        <end position="23"/>
    </location>
</feature>
<protein>
    <submittedName>
        <fullName evidence="3">SH3 domain-containing protein</fullName>
    </submittedName>
</protein>
<name>A0A429XZS1_9BACI</name>
<evidence type="ECO:0000259" key="2">
    <source>
        <dbReference type="PROSITE" id="PS51781"/>
    </source>
</evidence>
<feature type="domain" description="SH3b" evidence="2">
    <location>
        <begin position="1"/>
        <end position="52"/>
    </location>
</feature>
<evidence type="ECO:0000313" key="3">
    <source>
        <dbReference type="EMBL" id="RST74219.1"/>
    </source>
</evidence>
<evidence type="ECO:0000256" key="1">
    <source>
        <dbReference type="SAM" id="MobiDB-lite"/>
    </source>
</evidence>
<dbReference type="InterPro" id="IPR036028">
    <property type="entry name" value="SH3-like_dom_sf"/>
</dbReference>
<dbReference type="EMBL" id="QYTV02000004">
    <property type="protein sequence ID" value="RST74219.1"/>
    <property type="molecule type" value="Genomic_DNA"/>
</dbReference>
<comment type="caution">
    <text evidence="3">The sequence shown here is derived from an EMBL/GenBank/DDBJ whole genome shotgun (WGS) entry which is preliminary data.</text>
</comment>
<dbReference type="InterPro" id="IPR003646">
    <property type="entry name" value="SH3-like_bac-type"/>
</dbReference>
<dbReference type="Proteomes" id="UP000287156">
    <property type="component" value="Unassembled WGS sequence"/>
</dbReference>
<dbReference type="OrthoDB" id="9816557at2"/>
<reference evidence="3" key="1">
    <citation type="submission" date="2018-12" db="EMBL/GenBank/DDBJ databases">
        <authorList>
            <person name="Sun L."/>
            <person name="Chen Z."/>
        </authorList>
    </citation>
    <scope>NUCLEOTIDE SEQUENCE [LARGE SCALE GENOMIC DNA]</scope>
    <source>
        <strain evidence="3">3-2-2</strain>
    </source>
</reference>